<dbReference type="HOGENOM" id="CLU_129685_2_0_10"/>
<dbReference type="RefSeq" id="WP_014773670.1">
    <property type="nucleotide sequence ID" value="NC_018010.1"/>
</dbReference>
<dbReference type="EMBL" id="CP003281">
    <property type="protein sequence ID" value="AFL85730.1"/>
    <property type="molecule type" value="Genomic_DNA"/>
</dbReference>
<gene>
    <name evidence="2" type="ordered locus">Belba_3220</name>
</gene>
<sequence>MEKPKPIKRHKSLQPLSRDHHYGLLVCWKIRQGLKKGIELYRIKSYTDWFWNSHLEEHFRVEEDFLFPILGNEHEMVKKALAEHRRIKRLFLDEDNIYKTLSLLEEELEKHIRFEERGLFNMIQIVADSSVFSTLENSLEHENYTEDWNDKFWERES</sequence>
<proteinExistence type="predicted"/>
<protein>
    <recommendedName>
        <fullName evidence="1">Hemerythrin-like domain-containing protein</fullName>
    </recommendedName>
</protein>
<dbReference type="Pfam" id="PF01814">
    <property type="entry name" value="Hemerythrin"/>
    <property type="match status" value="1"/>
</dbReference>
<dbReference type="STRING" id="866536.Belba_3220"/>
<keyword evidence="3" id="KW-1185">Reference proteome</keyword>
<feature type="domain" description="Hemerythrin-like" evidence="1">
    <location>
        <begin position="42"/>
        <end position="123"/>
    </location>
</feature>
<dbReference type="Gene3D" id="1.20.120.520">
    <property type="entry name" value="nmb1532 protein domain like"/>
    <property type="match status" value="1"/>
</dbReference>
<dbReference type="AlphaFoldDB" id="I3Z912"/>
<evidence type="ECO:0000259" key="1">
    <source>
        <dbReference type="Pfam" id="PF01814"/>
    </source>
</evidence>
<dbReference type="KEGG" id="bbd:Belba_3220"/>
<dbReference type="PATRIC" id="fig|866536.3.peg.3340"/>
<reference evidence="3" key="1">
    <citation type="submission" date="2012-06" db="EMBL/GenBank/DDBJ databases">
        <title>The complete genome of Belliella baltica DSM 15883.</title>
        <authorList>
            <person name="Lucas S."/>
            <person name="Copeland A."/>
            <person name="Lapidus A."/>
            <person name="Goodwin L."/>
            <person name="Pitluck S."/>
            <person name="Peters L."/>
            <person name="Mikhailova N."/>
            <person name="Davenport K."/>
            <person name="Kyrpides N."/>
            <person name="Mavromatis K."/>
            <person name="Pagani I."/>
            <person name="Ivanova N."/>
            <person name="Ovchinnikova G."/>
            <person name="Zeytun A."/>
            <person name="Detter J.C."/>
            <person name="Han C."/>
            <person name="Land M."/>
            <person name="Hauser L."/>
            <person name="Markowitz V."/>
            <person name="Cheng J.-F."/>
            <person name="Hugenholtz P."/>
            <person name="Woyke T."/>
            <person name="Wu D."/>
            <person name="Tindall B."/>
            <person name="Pomrenke H."/>
            <person name="Brambilla E."/>
            <person name="Klenk H.-P."/>
            <person name="Eisen J.A."/>
        </authorList>
    </citation>
    <scope>NUCLEOTIDE SEQUENCE [LARGE SCALE GENOMIC DNA]</scope>
    <source>
        <strain evidence="3">DSM 15883 / CIP 108006 / LMG 21964 / BA134</strain>
    </source>
</reference>
<accession>I3Z912</accession>
<organism evidence="2 3">
    <name type="scientific">Belliella baltica (strain DSM 15883 / CIP 108006 / LMG 21964 / BA134)</name>
    <dbReference type="NCBI Taxonomy" id="866536"/>
    <lineage>
        <taxon>Bacteria</taxon>
        <taxon>Pseudomonadati</taxon>
        <taxon>Bacteroidota</taxon>
        <taxon>Cytophagia</taxon>
        <taxon>Cytophagales</taxon>
        <taxon>Cyclobacteriaceae</taxon>
        <taxon>Belliella</taxon>
    </lineage>
</organism>
<dbReference type="OrthoDB" id="9793254at2"/>
<evidence type="ECO:0000313" key="2">
    <source>
        <dbReference type="EMBL" id="AFL85730.1"/>
    </source>
</evidence>
<dbReference type="InterPro" id="IPR012312">
    <property type="entry name" value="Hemerythrin-like"/>
</dbReference>
<dbReference type="eggNOG" id="COG5592">
    <property type="taxonomic scope" value="Bacteria"/>
</dbReference>
<dbReference type="Proteomes" id="UP000006050">
    <property type="component" value="Chromosome"/>
</dbReference>
<evidence type="ECO:0000313" key="3">
    <source>
        <dbReference type="Proteomes" id="UP000006050"/>
    </source>
</evidence>
<name>I3Z912_BELBD</name>